<dbReference type="Proteomes" id="UP001589834">
    <property type="component" value="Unassembled WGS sequence"/>
</dbReference>
<keyword evidence="5 8" id="KW-0413">Isomerase</keyword>
<dbReference type="SUPFAM" id="SSF54534">
    <property type="entry name" value="FKBP-like"/>
    <property type="match status" value="1"/>
</dbReference>
<keyword evidence="6" id="KW-0732">Signal</keyword>
<protein>
    <recommendedName>
        <fullName evidence="3">peptidylprolyl isomerase</fullName>
        <ecNumber evidence="3">5.2.1.8</ecNumber>
    </recommendedName>
</protein>
<dbReference type="GO" id="GO:0016853">
    <property type="term" value="F:isomerase activity"/>
    <property type="evidence" value="ECO:0007669"/>
    <property type="project" value="UniProtKB-KW"/>
</dbReference>
<keyword evidence="9" id="KW-1185">Reference proteome</keyword>
<feature type="signal peptide" evidence="6">
    <location>
        <begin position="1"/>
        <end position="30"/>
    </location>
</feature>
<dbReference type="EC" id="5.2.1.8" evidence="3"/>
<dbReference type="InterPro" id="IPR000297">
    <property type="entry name" value="PPIase_PpiC"/>
</dbReference>
<reference evidence="8 9" key="1">
    <citation type="submission" date="2024-09" db="EMBL/GenBank/DDBJ databases">
        <authorList>
            <person name="Sun Q."/>
            <person name="Mori K."/>
        </authorList>
    </citation>
    <scope>NUCLEOTIDE SEQUENCE [LARGE SCALE GENOMIC DNA]</scope>
    <source>
        <strain evidence="8 9">NCAIM B.02336</strain>
    </source>
</reference>
<comment type="catalytic activity">
    <reaction evidence="1">
        <text>[protein]-peptidylproline (omega=180) = [protein]-peptidylproline (omega=0)</text>
        <dbReference type="Rhea" id="RHEA:16237"/>
        <dbReference type="Rhea" id="RHEA-COMP:10747"/>
        <dbReference type="Rhea" id="RHEA-COMP:10748"/>
        <dbReference type="ChEBI" id="CHEBI:83833"/>
        <dbReference type="ChEBI" id="CHEBI:83834"/>
        <dbReference type="EC" id="5.2.1.8"/>
    </reaction>
</comment>
<evidence type="ECO:0000313" key="9">
    <source>
        <dbReference type="Proteomes" id="UP001589834"/>
    </source>
</evidence>
<comment type="caution">
    <text evidence="8">The sequence shown here is derived from an EMBL/GenBank/DDBJ whole genome shotgun (WGS) entry which is preliminary data.</text>
</comment>
<evidence type="ECO:0000256" key="1">
    <source>
        <dbReference type="ARBA" id="ARBA00000971"/>
    </source>
</evidence>
<dbReference type="Gene3D" id="3.10.50.40">
    <property type="match status" value="1"/>
</dbReference>
<dbReference type="PANTHER" id="PTHR47245">
    <property type="entry name" value="PEPTIDYLPROLYL ISOMERASE"/>
    <property type="match status" value="1"/>
</dbReference>
<evidence type="ECO:0000256" key="5">
    <source>
        <dbReference type="PROSITE-ProRule" id="PRU00278"/>
    </source>
</evidence>
<evidence type="ECO:0000256" key="3">
    <source>
        <dbReference type="ARBA" id="ARBA00013194"/>
    </source>
</evidence>
<evidence type="ECO:0000313" key="8">
    <source>
        <dbReference type="EMBL" id="MFC0592290.1"/>
    </source>
</evidence>
<name>A0ABV6PR23_9BURK</name>
<dbReference type="EMBL" id="JBHLTN010000014">
    <property type="protein sequence ID" value="MFC0592290.1"/>
    <property type="molecule type" value="Genomic_DNA"/>
</dbReference>
<dbReference type="PANTHER" id="PTHR47245:SF2">
    <property type="entry name" value="PEPTIDYL-PROLYL CIS-TRANS ISOMERASE HP_0175-RELATED"/>
    <property type="match status" value="1"/>
</dbReference>
<dbReference type="InterPro" id="IPR050245">
    <property type="entry name" value="PrsA_foldase"/>
</dbReference>
<gene>
    <name evidence="8" type="ORF">ACFFGG_06955</name>
</gene>
<feature type="domain" description="PpiC" evidence="7">
    <location>
        <begin position="161"/>
        <end position="262"/>
    </location>
</feature>
<comment type="similarity">
    <text evidence="2">Belongs to the PpiC/parvulin rotamase family.</text>
</comment>
<dbReference type="Pfam" id="PF13616">
    <property type="entry name" value="Rotamase_3"/>
    <property type="match status" value="1"/>
</dbReference>
<evidence type="ECO:0000259" key="7">
    <source>
        <dbReference type="PROSITE" id="PS50198"/>
    </source>
</evidence>
<dbReference type="RefSeq" id="WP_377481445.1">
    <property type="nucleotide sequence ID" value="NZ_JBHLTN010000014.1"/>
</dbReference>
<dbReference type="PROSITE" id="PS50198">
    <property type="entry name" value="PPIC_PPIASE_2"/>
    <property type="match status" value="1"/>
</dbReference>
<feature type="chain" id="PRO_5046476713" description="peptidylprolyl isomerase" evidence="6">
    <location>
        <begin position="31"/>
        <end position="322"/>
    </location>
</feature>
<evidence type="ECO:0000256" key="4">
    <source>
        <dbReference type="ARBA" id="ARBA00023110"/>
    </source>
</evidence>
<evidence type="ECO:0000256" key="6">
    <source>
        <dbReference type="SAM" id="SignalP"/>
    </source>
</evidence>
<organism evidence="8 9">
    <name type="scientific">Ottowia pentelensis</name>
    <dbReference type="NCBI Taxonomy" id="511108"/>
    <lineage>
        <taxon>Bacteria</taxon>
        <taxon>Pseudomonadati</taxon>
        <taxon>Pseudomonadota</taxon>
        <taxon>Betaproteobacteria</taxon>
        <taxon>Burkholderiales</taxon>
        <taxon>Comamonadaceae</taxon>
        <taxon>Ottowia</taxon>
    </lineage>
</organism>
<proteinExistence type="inferred from homology"/>
<accession>A0ABV6PR23</accession>
<dbReference type="InterPro" id="IPR046357">
    <property type="entry name" value="PPIase_dom_sf"/>
</dbReference>
<keyword evidence="4 5" id="KW-0697">Rotamase</keyword>
<sequence>MYKPFFALRRWAVLGLTLAALTLGSLHVAAQPSSTSAAGAAPQPDVVAWGPSARITSADLQDAVRELVPADQQKNFWLQPGAALRFARSLYAQRVLADHALSAGLAPAAQGADTPRFVRERDLARLYLKQQTPPPASEAVLREYARIEYDRFPERYAEQKEEQVKVRHILLPVAADGSDDAAVKAKAEALLAQLRGGADFAALAREYSSDKGSASRGGELDWFARGRMAPAFEAAAFALKKPGDLSAPVKTQFGWHIIELQAHRPAGAISFEQAREQLERGVQAQLERRAQEAVWRKAEEGVNLNDAAVNALVEAHGGTVTR</sequence>
<evidence type="ECO:0000256" key="2">
    <source>
        <dbReference type="ARBA" id="ARBA00007656"/>
    </source>
</evidence>